<dbReference type="PROSITE" id="PS00012">
    <property type="entry name" value="PHOSPHOPANTETHEINE"/>
    <property type="match status" value="1"/>
</dbReference>
<sequence>MNGDIAIVGMAGRFPGAADVWQYWSNLAAGRITISSLTRSELLAAGVPADRLDDPAYVPARGMLADPELFDAAFFGITPREAETTDPQHRLLMQTAWAALESAGLTTDAPFGRVGVFAGAGFNYYALHHVFARPGLVDAQGLLSVVLGNEKDHLAAKIAYRLGLGGPAVTVQTACSTSLVAVHLAAQSLRAGDSDVALAGGACVAVPQHSGYLYETKGIMSADGTCRPFDATAEGTVPGNGVALVVLKRAEDARRDGDTVYAVIKGSAVNNDGNLKVGYTAPGVAGQIDVLTRAYAAAGVDPATVGYLEAHGTATEVGDAIELSALAEVFTRGTRPCSLGSVKANVGHLDAAAGVAGLIKAALALHFRQIPPLAGLKQARPELLDGSTPFTVDAVARPWETDGTPRRAGVSAFGLGGTNVHVVLEEGDGPDVPDPTVPPGERTELVVLSGRTPEAVRAAAEQLGEHLRQRPDLPLADVARTLQSYRRHFPHRLAVAARDLAETATRLRRAPARAAARRPSVVLLFPGQGTEFPAMSRGLYDRYPSFRADLDRGARLLTPILGLDPRDVLVDDDPHDVVHRTDVTQPVLALHELALGRLLLSWGVRPAALVGHSVGEFAAAALAGELAGDDMLRLVATRGRLMHDAPEGGMLAVLASPPVLTPHLAGLDELDVAARNAPDLTVVAGPVAQLDALRERLTGAGVHWRALPARRAFHSRMMADAARRFGVEADRVDQRPRTVAVINTVDGALLGKGLSRPAGYWATQLRSPVGYHDALLTALGLPDPVLVEVGPGSALTGAARQTPQGRPVPGYALQPRPTARPDAGDVLAGIGALWTAGVGVDWPALRGDTGSRRVALPGYPFAPTRHWLDAAPPLPDVPPPVPDIAPDVPNVAPDVPASPAGGMDAPASPAGGEDGLVGELVALWTDLLGVPEIGPDTNFFAVGGDSLLLIRMISQLRRRYGVRVPIDTLTADATPRVLAGLVTA</sequence>
<dbReference type="InterPro" id="IPR036736">
    <property type="entry name" value="ACP-like_sf"/>
</dbReference>
<dbReference type="SUPFAM" id="SSF55048">
    <property type="entry name" value="Probable ACP-binding domain of malonyl-CoA ACP transacylase"/>
    <property type="match status" value="1"/>
</dbReference>
<dbReference type="Gene3D" id="3.40.47.10">
    <property type="match status" value="1"/>
</dbReference>
<dbReference type="Gene3D" id="1.10.1200.10">
    <property type="entry name" value="ACP-like"/>
    <property type="match status" value="1"/>
</dbReference>
<dbReference type="InterPro" id="IPR014030">
    <property type="entry name" value="Ketoacyl_synth_N"/>
</dbReference>
<dbReference type="InterPro" id="IPR020841">
    <property type="entry name" value="PKS_Beta-ketoAc_synthase_dom"/>
</dbReference>
<gene>
    <name evidence="6" type="ORF">GA0070558_12530</name>
</gene>
<keyword evidence="3 6" id="KW-0808">Transferase</keyword>
<feature type="domain" description="Carrier" evidence="4">
    <location>
        <begin position="911"/>
        <end position="984"/>
    </location>
</feature>
<dbReference type="InterPro" id="IPR016035">
    <property type="entry name" value="Acyl_Trfase/lysoPLipase"/>
</dbReference>
<proteinExistence type="predicted"/>
<name>A0A1C4XGW3_9ACTN</name>
<dbReference type="GO" id="GO:0071770">
    <property type="term" value="P:DIM/DIP cell wall layer assembly"/>
    <property type="evidence" value="ECO:0007669"/>
    <property type="project" value="TreeGrafter"/>
</dbReference>
<dbReference type="PROSITE" id="PS50075">
    <property type="entry name" value="CARRIER"/>
    <property type="match status" value="1"/>
</dbReference>
<evidence type="ECO:0000259" key="4">
    <source>
        <dbReference type="PROSITE" id="PS50075"/>
    </source>
</evidence>
<dbReference type="PANTHER" id="PTHR43775:SF37">
    <property type="entry name" value="SI:DKEY-61P9.11"/>
    <property type="match status" value="1"/>
</dbReference>
<dbReference type="SMART" id="SM00825">
    <property type="entry name" value="PKS_KS"/>
    <property type="match status" value="1"/>
</dbReference>
<reference evidence="6 7" key="1">
    <citation type="submission" date="2016-06" db="EMBL/GenBank/DDBJ databases">
        <authorList>
            <person name="Kjaerup R.B."/>
            <person name="Dalgaard T.S."/>
            <person name="Juul-Madsen H.R."/>
        </authorList>
    </citation>
    <scope>NUCLEOTIDE SEQUENCE [LARGE SCALE GENOMIC DNA]</scope>
    <source>
        <strain evidence="6 7">DSM 45626</strain>
    </source>
</reference>
<keyword evidence="1" id="KW-0596">Phosphopantetheine</keyword>
<dbReference type="Gene3D" id="3.30.70.3290">
    <property type="match status" value="1"/>
</dbReference>
<dbReference type="Proteomes" id="UP000199375">
    <property type="component" value="Unassembled WGS sequence"/>
</dbReference>
<dbReference type="RefSeq" id="WP_091283722.1">
    <property type="nucleotide sequence ID" value="NZ_FMCW01000025.1"/>
</dbReference>
<dbReference type="InterPro" id="IPR009081">
    <property type="entry name" value="PP-bd_ACP"/>
</dbReference>
<dbReference type="SMART" id="SM00827">
    <property type="entry name" value="PKS_AT"/>
    <property type="match status" value="1"/>
</dbReference>
<accession>A0A1C4XGW3</accession>
<organism evidence="6 7">
    <name type="scientific">Micromonospora haikouensis</name>
    <dbReference type="NCBI Taxonomy" id="686309"/>
    <lineage>
        <taxon>Bacteria</taxon>
        <taxon>Bacillati</taxon>
        <taxon>Actinomycetota</taxon>
        <taxon>Actinomycetes</taxon>
        <taxon>Micromonosporales</taxon>
        <taxon>Micromonosporaceae</taxon>
        <taxon>Micromonospora</taxon>
    </lineage>
</organism>
<dbReference type="InterPro" id="IPR016036">
    <property type="entry name" value="Malonyl_transacylase_ACP-bd"/>
</dbReference>
<dbReference type="GO" id="GO:0031177">
    <property type="term" value="F:phosphopantetheine binding"/>
    <property type="evidence" value="ECO:0007669"/>
    <property type="project" value="InterPro"/>
</dbReference>
<dbReference type="AlphaFoldDB" id="A0A1C4XGW3"/>
<evidence type="ECO:0000256" key="1">
    <source>
        <dbReference type="ARBA" id="ARBA00022450"/>
    </source>
</evidence>
<dbReference type="PANTHER" id="PTHR43775">
    <property type="entry name" value="FATTY ACID SYNTHASE"/>
    <property type="match status" value="1"/>
</dbReference>
<dbReference type="GO" id="GO:0005886">
    <property type="term" value="C:plasma membrane"/>
    <property type="evidence" value="ECO:0007669"/>
    <property type="project" value="TreeGrafter"/>
</dbReference>
<dbReference type="InterPro" id="IPR014031">
    <property type="entry name" value="Ketoacyl_synth_C"/>
</dbReference>
<dbReference type="InterPro" id="IPR014043">
    <property type="entry name" value="Acyl_transferase_dom"/>
</dbReference>
<dbReference type="PROSITE" id="PS00606">
    <property type="entry name" value="KS3_1"/>
    <property type="match status" value="1"/>
</dbReference>
<dbReference type="SMART" id="SM00823">
    <property type="entry name" value="PKS_PP"/>
    <property type="match status" value="1"/>
</dbReference>
<dbReference type="InterPro" id="IPR001227">
    <property type="entry name" value="Ac_transferase_dom_sf"/>
</dbReference>
<dbReference type="GO" id="GO:0004315">
    <property type="term" value="F:3-oxoacyl-[acyl-carrier-protein] synthase activity"/>
    <property type="evidence" value="ECO:0007669"/>
    <property type="project" value="InterPro"/>
</dbReference>
<dbReference type="SUPFAM" id="SSF53901">
    <property type="entry name" value="Thiolase-like"/>
    <property type="match status" value="1"/>
</dbReference>
<dbReference type="EMBL" id="FMCW01000025">
    <property type="protein sequence ID" value="SCF07572.1"/>
    <property type="molecule type" value="Genomic_DNA"/>
</dbReference>
<keyword evidence="2" id="KW-0597">Phosphoprotein</keyword>
<dbReference type="Pfam" id="PF22621">
    <property type="entry name" value="CurL-like_PKS_C"/>
    <property type="match status" value="1"/>
</dbReference>
<dbReference type="GO" id="GO:0006633">
    <property type="term" value="P:fatty acid biosynthetic process"/>
    <property type="evidence" value="ECO:0007669"/>
    <property type="project" value="InterPro"/>
</dbReference>
<dbReference type="InterPro" id="IPR050091">
    <property type="entry name" value="PKS_NRPS_Biosynth_Enz"/>
</dbReference>
<evidence type="ECO:0000259" key="5">
    <source>
        <dbReference type="PROSITE" id="PS52004"/>
    </source>
</evidence>
<evidence type="ECO:0000313" key="7">
    <source>
        <dbReference type="Proteomes" id="UP000199375"/>
    </source>
</evidence>
<evidence type="ECO:0000313" key="6">
    <source>
        <dbReference type="EMBL" id="SCF07572.1"/>
    </source>
</evidence>
<feature type="domain" description="Ketosynthase family 3 (KS3)" evidence="5">
    <location>
        <begin position="2"/>
        <end position="426"/>
    </location>
</feature>
<dbReference type="GO" id="GO:0004312">
    <property type="term" value="F:fatty acid synthase activity"/>
    <property type="evidence" value="ECO:0007669"/>
    <property type="project" value="TreeGrafter"/>
</dbReference>
<evidence type="ECO:0000256" key="3">
    <source>
        <dbReference type="ARBA" id="ARBA00022679"/>
    </source>
</evidence>
<dbReference type="SUPFAM" id="SSF47336">
    <property type="entry name" value="ACP-like"/>
    <property type="match status" value="1"/>
</dbReference>
<dbReference type="CDD" id="cd00833">
    <property type="entry name" value="PKS"/>
    <property type="match status" value="1"/>
</dbReference>
<dbReference type="Pfam" id="PF00550">
    <property type="entry name" value="PP-binding"/>
    <property type="match status" value="1"/>
</dbReference>
<dbReference type="InterPro" id="IPR018201">
    <property type="entry name" value="Ketoacyl_synth_AS"/>
</dbReference>
<evidence type="ECO:0000256" key="2">
    <source>
        <dbReference type="ARBA" id="ARBA00022553"/>
    </source>
</evidence>
<dbReference type="InterPro" id="IPR020806">
    <property type="entry name" value="PKS_PP-bd"/>
</dbReference>
<dbReference type="Pfam" id="PF02801">
    <property type="entry name" value="Ketoacyl-synt_C"/>
    <property type="match status" value="1"/>
</dbReference>
<dbReference type="SUPFAM" id="SSF52151">
    <property type="entry name" value="FabD/lysophospholipase-like"/>
    <property type="match status" value="1"/>
</dbReference>
<dbReference type="InterPro" id="IPR016039">
    <property type="entry name" value="Thiolase-like"/>
</dbReference>
<dbReference type="InterPro" id="IPR006162">
    <property type="entry name" value="Ppantetheine_attach_site"/>
</dbReference>
<dbReference type="GO" id="GO:0005737">
    <property type="term" value="C:cytoplasm"/>
    <property type="evidence" value="ECO:0007669"/>
    <property type="project" value="TreeGrafter"/>
</dbReference>
<dbReference type="Pfam" id="PF00698">
    <property type="entry name" value="Acyl_transf_1"/>
    <property type="match status" value="1"/>
</dbReference>
<dbReference type="Pfam" id="PF00109">
    <property type="entry name" value="ketoacyl-synt"/>
    <property type="match status" value="1"/>
</dbReference>
<protein>
    <submittedName>
        <fullName evidence="6">Acyl transferase domain-containing protein</fullName>
    </submittedName>
</protein>
<dbReference type="PROSITE" id="PS52004">
    <property type="entry name" value="KS3_2"/>
    <property type="match status" value="1"/>
</dbReference>
<dbReference type="Gene3D" id="3.40.366.10">
    <property type="entry name" value="Malonyl-Coenzyme A Acyl Carrier Protein, domain 2"/>
    <property type="match status" value="1"/>
</dbReference>